<organism evidence="2 3">
    <name type="scientific">Flavobacterium swingsii</name>
    <dbReference type="NCBI Taxonomy" id="498292"/>
    <lineage>
        <taxon>Bacteria</taxon>
        <taxon>Pseudomonadati</taxon>
        <taxon>Bacteroidota</taxon>
        <taxon>Flavobacteriia</taxon>
        <taxon>Flavobacteriales</taxon>
        <taxon>Flavobacteriaceae</taxon>
        <taxon>Flavobacterium</taxon>
    </lineage>
</organism>
<dbReference type="EMBL" id="FOJT01000001">
    <property type="protein sequence ID" value="SFA76620.1"/>
    <property type="molecule type" value="Genomic_DNA"/>
</dbReference>
<gene>
    <name evidence="2" type="ORF">SAMN05660845_0439</name>
</gene>
<evidence type="ECO:0000256" key="1">
    <source>
        <dbReference type="SAM" id="Phobius"/>
    </source>
</evidence>
<dbReference type="RefSeq" id="WP_262487526.1">
    <property type="nucleotide sequence ID" value="NZ_FOJT01000001.1"/>
</dbReference>
<dbReference type="AlphaFoldDB" id="A0A1I0VL50"/>
<evidence type="ECO:0000313" key="3">
    <source>
        <dbReference type="Proteomes" id="UP000199604"/>
    </source>
</evidence>
<keyword evidence="1" id="KW-0812">Transmembrane</keyword>
<evidence type="ECO:0000313" key="2">
    <source>
        <dbReference type="EMBL" id="SFA76620.1"/>
    </source>
</evidence>
<name>A0A1I0VL50_9FLAO</name>
<dbReference type="Proteomes" id="UP000199604">
    <property type="component" value="Unassembled WGS sequence"/>
</dbReference>
<feature type="transmembrane region" description="Helical" evidence="1">
    <location>
        <begin position="6"/>
        <end position="24"/>
    </location>
</feature>
<dbReference type="STRING" id="498292.SAMN05660845_0439"/>
<keyword evidence="1" id="KW-1133">Transmembrane helix</keyword>
<accession>A0A1I0VL50</accession>
<keyword evidence="1" id="KW-0472">Membrane</keyword>
<sequence>MSKKNIIIAIIAFVVGFAITFYTIKTYFPKHKVEETTNLK</sequence>
<keyword evidence="3" id="KW-1185">Reference proteome</keyword>
<protein>
    <submittedName>
        <fullName evidence="2">Uncharacterized protein</fullName>
    </submittedName>
</protein>
<reference evidence="3" key="1">
    <citation type="submission" date="2016-10" db="EMBL/GenBank/DDBJ databases">
        <authorList>
            <person name="Varghese N."/>
            <person name="Submissions S."/>
        </authorList>
    </citation>
    <scope>NUCLEOTIDE SEQUENCE [LARGE SCALE GENOMIC DNA]</scope>
    <source>
        <strain evidence="3">DSM 21789</strain>
    </source>
</reference>
<proteinExistence type="predicted"/>